<evidence type="ECO:0000313" key="2">
    <source>
        <dbReference type="EMBL" id="HIV74681.1"/>
    </source>
</evidence>
<protein>
    <submittedName>
        <fullName evidence="2">Topoisomerase</fullName>
    </submittedName>
</protein>
<dbReference type="PANTHER" id="PTHR39156">
    <property type="entry name" value="RIBONUCLEASE M5"/>
    <property type="match status" value="1"/>
</dbReference>
<dbReference type="Pfam" id="PF01751">
    <property type="entry name" value="Toprim"/>
    <property type="match status" value="1"/>
</dbReference>
<accession>A0A9D1TJP0</accession>
<dbReference type="EMBL" id="DXHX01000095">
    <property type="protein sequence ID" value="HIV74681.1"/>
    <property type="molecule type" value="Genomic_DNA"/>
</dbReference>
<dbReference type="Proteomes" id="UP000823937">
    <property type="component" value="Unassembled WGS sequence"/>
</dbReference>
<feature type="domain" description="Toprim" evidence="1">
    <location>
        <begin position="2"/>
        <end position="75"/>
    </location>
</feature>
<reference evidence="2" key="1">
    <citation type="journal article" date="2021" name="PeerJ">
        <title>Extensive microbial diversity within the chicken gut microbiome revealed by metagenomics and culture.</title>
        <authorList>
            <person name="Gilroy R."/>
            <person name="Ravi A."/>
            <person name="Getino M."/>
            <person name="Pursley I."/>
            <person name="Horton D.L."/>
            <person name="Alikhan N.F."/>
            <person name="Baker D."/>
            <person name="Gharbi K."/>
            <person name="Hall N."/>
            <person name="Watson M."/>
            <person name="Adriaenssens E.M."/>
            <person name="Foster-Nyarko E."/>
            <person name="Jarju S."/>
            <person name="Secka A."/>
            <person name="Antonio M."/>
            <person name="Oren A."/>
            <person name="Chaudhuri R.R."/>
            <person name="La Ragione R."/>
            <person name="Hildebrand F."/>
            <person name="Pallen M.J."/>
        </authorList>
    </citation>
    <scope>NUCLEOTIDE SEQUENCE</scope>
    <source>
        <strain evidence="2">CHK169-2315</strain>
    </source>
</reference>
<name>A0A9D1TJP0_9BACI</name>
<dbReference type="Gene3D" id="3.40.1360.10">
    <property type="match status" value="1"/>
</dbReference>
<organism evidence="2 3">
    <name type="scientific">Candidatus Pseudogracilibacillus intestinigallinarum</name>
    <dbReference type="NCBI Taxonomy" id="2838742"/>
    <lineage>
        <taxon>Bacteria</taxon>
        <taxon>Bacillati</taxon>
        <taxon>Bacillota</taxon>
        <taxon>Bacilli</taxon>
        <taxon>Bacillales</taxon>
        <taxon>Bacillaceae</taxon>
        <taxon>Pseudogracilibacillus</taxon>
    </lineage>
</organism>
<dbReference type="AlphaFoldDB" id="A0A9D1TJP0"/>
<dbReference type="GO" id="GO:0006364">
    <property type="term" value="P:rRNA processing"/>
    <property type="evidence" value="ECO:0007669"/>
    <property type="project" value="TreeGrafter"/>
</dbReference>
<dbReference type="InterPro" id="IPR006171">
    <property type="entry name" value="TOPRIM_dom"/>
</dbReference>
<gene>
    <name evidence="2" type="ORF">H9895_06360</name>
</gene>
<dbReference type="GO" id="GO:0043822">
    <property type="term" value="F:ribonuclease M5 activity"/>
    <property type="evidence" value="ECO:0007669"/>
    <property type="project" value="TreeGrafter"/>
</dbReference>
<comment type="caution">
    <text evidence="2">The sequence shown here is derived from an EMBL/GenBank/DDBJ whole genome shotgun (WGS) entry which is preliminary data.</text>
</comment>
<evidence type="ECO:0000259" key="1">
    <source>
        <dbReference type="Pfam" id="PF01751"/>
    </source>
</evidence>
<evidence type="ECO:0000313" key="3">
    <source>
        <dbReference type="Proteomes" id="UP000823937"/>
    </source>
</evidence>
<proteinExistence type="predicted"/>
<reference evidence="2" key="2">
    <citation type="submission" date="2021-04" db="EMBL/GenBank/DDBJ databases">
        <authorList>
            <person name="Gilroy R."/>
        </authorList>
    </citation>
    <scope>NUCLEOTIDE SEQUENCE</scope>
    <source>
        <strain evidence="2">CHK169-2315</strain>
    </source>
</reference>
<sequence length="117" mass="13905">MKIIIVEGKQDKKRLETIIDGRDDVQILCTFGTFSIEKFDEMLETYDLDNHLVYIFVDEDRPGKQLRKKLNEELPHAENMYIPEEHIEVEAAPYNILATELVKFHIRINPIYLLKDW</sequence>
<dbReference type="PANTHER" id="PTHR39156:SF2">
    <property type="entry name" value="DNA PRIMASE (BACTERIAL TYPE) AND SMALL PRIMASE-LIKE PROTEINS"/>
    <property type="match status" value="1"/>
</dbReference>
<dbReference type="SUPFAM" id="SSF110455">
    <property type="entry name" value="Toprim domain"/>
    <property type="match status" value="1"/>
</dbReference>